<reference evidence="2" key="1">
    <citation type="submission" date="2022-07" db="EMBL/GenBank/DDBJ databases">
        <title>Phylogenomic reconstructions and comparative analyses of Kickxellomycotina fungi.</title>
        <authorList>
            <person name="Reynolds N.K."/>
            <person name="Stajich J.E."/>
            <person name="Barry K."/>
            <person name="Grigoriev I.V."/>
            <person name="Crous P."/>
            <person name="Smith M.E."/>
        </authorList>
    </citation>
    <scope>NUCLEOTIDE SEQUENCE</scope>
    <source>
        <strain evidence="2">NBRC 32514</strain>
    </source>
</reference>
<sequence>MAPKRAKRKNAAVNNNSTITKFFALSSQPTDGHGPRTRRIGLPRCESVSSGSELNATGADTDVDETAVTTVCSKPALLEPLSPIEVLDSSSDGDDELVDADSILGVKAVARPPAMTIKQRVKHRNTLKALVRETEARKYNYSFLEQHAHRESSDSHSDNDDDGSHKSASDDEEFVRDVLGDDIARIRLQMGRQGEKQQRQRKAAQIVVFSGPGRGSQSLDMGMICSRLARLQAAAGRLMAAATGDEILDGMCLARDQHVATECYAALMYALDMRISEWVLAPRVLYALLERLVGVPMDKGADIESPDSGNSTPSVYVEIVRIQPSIEQELRGNVERVAWLLDVASRAVEAVETEDYAQIVALYVYCLADRYVSASSVDIQKSLATLVSNIQPSSRWAQVLSESTARVACYFALLPIRAQLQIVEALPAGCQRCIQLTQALALSFLSTQVDSVRPGSWGPEVHPAVAAAGLVEDGLLAVDSNPDFELLETRVCLLGCALAGVSVLREQPDSTKTVRSQLAVLNRRISDSIIDGMSKTLAKDAVQILLSRIDMITSSTSAHYQTNIIYGSSSKSLATTTTALGRHLESTKL</sequence>
<dbReference type="EMBL" id="JANBOJ010000066">
    <property type="protein sequence ID" value="KAJ1723445.1"/>
    <property type="molecule type" value="Genomic_DNA"/>
</dbReference>
<evidence type="ECO:0000313" key="3">
    <source>
        <dbReference type="Proteomes" id="UP001149813"/>
    </source>
</evidence>
<dbReference type="Proteomes" id="UP001149813">
    <property type="component" value="Unassembled WGS sequence"/>
</dbReference>
<evidence type="ECO:0000313" key="2">
    <source>
        <dbReference type="EMBL" id="KAJ1723445.1"/>
    </source>
</evidence>
<keyword evidence="3" id="KW-1185">Reference proteome</keyword>
<evidence type="ECO:0000256" key="1">
    <source>
        <dbReference type="SAM" id="MobiDB-lite"/>
    </source>
</evidence>
<protein>
    <submittedName>
        <fullName evidence="2">Uncharacterized protein</fullName>
    </submittedName>
</protein>
<dbReference type="OrthoDB" id="5599613at2759"/>
<comment type="caution">
    <text evidence="2">The sequence shown here is derived from an EMBL/GenBank/DDBJ whole genome shotgun (WGS) entry which is preliminary data.</text>
</comment>
<feature type="region of interest" description="Disordered" evidence="1">
    <location>
        <begin position="23"/>
        <end position="59"/>
    </location>
</feature>
<accession>A0A9W8CRD7</accession>
<dbReference type="AlphaFoldDB" id="A0A9W8CRD7"/>
<proteinExistence type="predicted"/>
<name>A0A9W8CRD7_9FUNG</name>
<organism evidence="2 3">
    <name type="scientific">Coemansia erecta</name>
    <dbReference type="NCBI Taxonomy" id="147472"/>
    <lineage>
        <taxon>Eukaryota</taxon>
        <taxon>Fungi</taxon>
        <taxon>Fungi incertae sedis</taxon>
        <taxon>Zoopagomycota</taxon>
        <taxon>Kickxellomycotina</taxon>
        <taxon>Kickxellomycetes</taxon>
        <taxon>Kickxellales</taxon>
        <taxon>Kickxellaceae</taxon>
        <taxon>Coemansia</taxon>
    </lineage>
</organism>
<feature type="region of interest" description="Disordered" evidence="1">
    <location>
        <begin position="147"/>
        <end position="172"/>
    </location>
</feature>
<gene>
    <name evidence="2" type="ORF">LPJ53_002200</name>
</gene>